<dbReference type="SUPFAM" id="SSF103515">
    <property type="entry name" value="Autotransporter"/>
    <property type="match status" value="1"/>
</dbReference>
<evidence type="ECO:0000259" key="1">
    <source>
        <dbReference type="PROSITE" id="PS51208"/>
    </source>
</evidence>
<dbReference type="OrthoDB" id="5699539at2"/>
<dbReference type="KEGG" id="mdn:JT25_015295"/>
<proteinExistence type="predicted"/>
<evidence type="ECO:0000313" key="2">
    <source>
        <dbReference type="EMBL" id="AMK77826.1"/>
    </source>
</evidence>
<name>A0A126T6Y0_9GAMM</name>
<dbReference type="SMART" id="SM00869">
    <property type="entry name" value="Autotransporter"/>
    <property type="match status" value="1"/>
</dbReference>
<dbReference type="RefSeq" id="WP_062329079.1">
    <property type="nucleotide sequence ID" value="NZ_CP014476.1"/>
</dbReference>
<feature type="domain" description="Autotransporter" evidence="1">
    <location>
        <begin position="305"/>
        <end position="582"/>
    </location>
</feature>
<dbReference type="InterPro" id="IPR005546">
    <property type="entry name" value="Autotransporte_beta"/>
</dbReference>
<dbReference type="AlphaFoldDB" id="A0A126T6Y0"/>
<dbReference type="PROSITE" id="PS51208">
    <property type="entry name" value="AUTOTRANSPORTER"/>
    <property type="match status" value="1"/>
</dbReference>
<dbReference type="Pfam" id="PF03797">
    <property type="entry name" value="Autotransporter"/>
    <property type="match status" value="1"/>
</dbReference>
<dbReference type="Gene3D" id="2.40.128.130">
    <property type="entry name" value="Autotransporter beta-domain"/>
    <property type="match status" value="1"/>
</dbReference>
<accession>A0A126T6Y0</accession>
<dbReference type="STRING" id="1538553.JT25_015295"/>
<reference evidence="2 3" key="1">
    <citation type="journal article" date="2015" name="Environ. Microbiol.">
        <title>Methane oxidation coupled to nitrate reduction under hypoxia by the Gammaproteobacterium Methylomonas denitrificans, sp. nov. type strain FJG1.</title>
        <authorList>
            <person name="Kits K.D."/>
            <person name="Klotz M.G."/>
            <person name="Stein L.Y."/>
        </authorList>
    </citation>
    <scope>NUCLEOTIDE SEQUENCE [LARGE SCALE GENOMIC DNA]</scope>
    <source>
        <strain evidence="2 3">FJG1</strain>
    </source>
</reference>
<dbReference type="InterPro" id="IPR036709">
    <property type="entry name" value="Autotransporte_beta_dom_sf"/>
</dbReference>
<protein>
    <recommendedName>
        <fullName evidence="1">Autotransporter domain-containing protein</fullName>
    </recommendedName>
</protein>
<dbReference type="Proteomes" id="UP000030512">
    <property type="component" value="Chromosome"/>
</dbReference>
<organism evidence="2 3">
    <name type="scientific">Methylomonas denitrificans</name>
    <dbReference type="NCBI Taxonomy" id="1538553"/>
    <lineage>
        <taxon>Bacteria</taxon>
        <taxon>Pseudomonadati</taxon>
        <taxon>Pseudomonadota</taxon>
        <taxon>Gammaproteobacteria</taxon>
        <taxon>Methylococcales</taxon>
        <taxon>Methylococcaceae</taxon>
        <taxon>Methylomonas</taxon>
    </lineage>
</organism>
<sequence length="582" mass="60936">MKSLFFFESLFSKTAFTRLSKRRPLTASSLITLLLASPMAIGVEFASGTFNLTGSGAGSVGYLPFSLSQTTLVDIATSGPTTDPYIYLLNGTGNFTSLSVLTADDDGCSQIDCGAAGVSPNYNSLINDYALSPGSYTVAVANFPFASADALAGSTINSETGNVLLIVGDSGLIIPGTGTGSGSARLISYAGSGGAVISQSQIIQSTSNASATSLAINSLCASPTSSAVISDCARIASLSAAAKADVIDQITPEEINTIAATTVATSRANFSSVMDRIATLRAGNAGGINLGGTKIGGASGDDLPEIFQRLGIYGNIDGSFGNRKRSVNEQGYSFDNQGVTVGADYAFTDNFFVGLAFNNAHNKADFSNRAGQLYTAAYTGSLYSTVNIQDFYIDALASVGGIDYESERTMSFFNTSAKGSTSGMQYASSLGAGYNYHIDKVVAGPYIGFDYAKTEVDGYRESGGASFGTSYGKQNIESMLTKAGARVSYAWSLPWGVIVPQLNAEWVHESSYNAQVSVVRFVQNNAGFSIRSDNPDRDYMQLGFNMAGQFADGMSAFVAYNTIIDRENVTNHAFSSGLRLSF</sequence>
<evidence type="ECO:0000313" key="3">
    <source>
        <dbReference type="Proteomes" id="UP000030512"/>
    </source>
</evidence>
<keyword evidence="3" id="KW-1185">Reference proteome</keyword>
<dbReference type="NCBIfam" id="NF038127">
    <property type="entry name" value="FDP_fam"/>
    <property type="match status" value="1"/>
</dbReference>
<dbReference type="EMBL" id="CP014476">
    <property type="protein sequence ID" value="AMK77826.1"/>
    <property type="molecule type" value="Genomic_DNA"/>
</dbReference>
<gene>
    <name evidence="2" type="ORF">JT25_015295</name>
</gene>